<reference evidence="1" key="1">
    <citation type="submission" date="2021-10" db="EMBL/GenBank/DDBJ databases">
        <title>Tamlana sargassums sp. nov., and Tamlana laminarinivorans sp. nov., two new bacteria isolated from the brown alga.</title>
        <authorList>
            <person name="Li J."/>
        </authorList>
    </citation>
    <scope>NUCLEOTIDE SEQUENCE</scope>
    <source>
        <strain evidence="1">62-3</strain>
    </source>
</reference>
<keyword evidence="2" id="KW-1185">Reference proteome</keyword>
<dbReference type="AlphaFoldDB" id="A0A9X1L7S3"/>
<proteinExistence type="predicted"/>
<sequence>MIKKHKVHSNFKRHETRLNEVVLNFDNEGEPYGNQSRNKLKAINLLGHDIIIKSFKIPNLVNQIAYANFRKSKAQRSFEYAQNLLNLGIKTPHPVAYYEFVKGLLFKKSYYLSKHFYYDFTIRALVDDDNYPNYDEILRAFTRFTFSLHENGVNFLDHSPGNTLIKKTDSGYDFYLVDLNRMNFEKMDFNARMKNFARLSPRGKMLGVLANEYAKLIDYKTEEEIKARMLFFSKQFSEKFKSRERFKKKYFFWRKKRK</sequence>
<dbReference type="RefSeq" id="WP_226696559.1">
    <property type="nucleotide sequence ID" value="NZ_JAJAPX010000005.1"/>
</dbReference>
<accession>A0A9X1L7S3</accession>
<dbReference type="Pfam" id="PF06293">
    <property type="entry name" value="Kdo"/>
    <property type="match status" value="1"/>
</dbReference>
<evidence type="ECO:0000313" key="1">
    <source>
        <dbReference type="EMBL" id="MCB4809181.1"/>
    </source>
</evidence>
<dbReference type="Proteomes" id="UP001139286">
    <property type="component" value="Unassembled WGS sequence"/>
</dbReference>
<evidence type="ECO:0000313" key="2">
    <source>
        <dbReference type="Proteomes" id="UP001139286"/>
    </source>
</evidence>
<organism evidence="1 2">
    <name type="scientific">Neotamlana sargassicola</name>
    <dbReference type="NCBI Taxonomy" id="2883125"/>
    <lineage>
        <taxon>Bacteria</taxon>
        <taxon>Pseudomonadati</taxon>
        <taxon>Bacteroidota</taxon>
        <taxon>Flavobacteriia</taxon>
        <taxon>Flavobacteriales</taxon>
        <taxon>Flavobacteriaceae</taxon>
        <taxon>Neotamlana</taxon>
    </lineage>
</organism>
<gene>
    <name evidence="1" type="ORF">LG651_13060</name>
</gene>
<name>A0A9X1L7S3_9FLAO</name>
<comment type="caution">
    <text evidence="1">The sequence shown here is derived from an EMBL/GenBank/DDBJ whole genome shotgun (WGS) entry which is preliminary data.</text>
</comment>
<protein>
    <submittedName>
        <fullName evidence="1">Kdo domain containing protein</fullName>
    </submittedName>
</protein>
<dbReference type="EMBL" id="JAJAPX010000005">
    <property type="protein sequence ID" value="MCB4809181.1"/>
    <property type="molecule type" value="Genomic_DNA"/>
</dbReference>